<evidence type="ECO:0000256" key="18">
    <source>
        <dbReference type="PIRSR" id="PIRSR000381-2"/>
    </source>
</evidence>
<dbReference type="STRING" id="2769.R7QHF9"/>
<evidence type="ECO:0000256" key="7">
    <source>
        <dbReference type="ARBA" id="ARBA00022605"/>
    </source>
</evidence>
<dbReference type="PhylomeDB" id="R7QHF9"/>
<keyword evidence="26" id="KW-1185">Reference proteome</keyword>
<evidence type="ECO:0000256" key="5">
    <source>
        <dbReference type="ARBA" id="ARBA00012032"/>
    </source>
</evidence>
<dbReference type="InterPro" id="IPR006158">
    <property type="entry name" value="Cobalamin-bd"/>
</dbReference>
<dbReference type="SUPFAM" id="SSF52242">
    <property type="entry name" value="Cobalamin (vitamin B12)-binding domain"/>
    <property type="match status" value="1"/>
</dbReference>
<keyword evidence="7 16" id="KW-0028">Amino-acid biosynthesis</keyword>
<dbReference type="SUPFAM" id="SSF56507">
    <property type="entry name" value="Methionine synthase activation domain-like"/>
    <property type="match status" value="1"/>
</dbReference>
<dbReference type="NCBIfam" id="NF007024">
    <property type="entry name" value="PRK09490.1"/>
    <property type="match status" value="1"/>
</dbReference>
<evidence type="ECO:0000256" key="6">
    <source>
        <dbReference type="ARBA" id="ARBA00022603"/>
    </source>
</evidence>
<feature type="binding site" description="axial binding residue" evidence="17">
    <location>
        <position position="788"/>
    </location>
    <ligand>
        <name>methylcob(III)alamin</name>
        <dbReference type="ChEBI" id="CHEBI:28115"/>
    </ligand>
    <ligandPart>
        <name>Co</name>
        <dbReference type="ChEBI" id="CHEBI:27638"/>
    </ligandPart>
</feature>
<keyword evidence="12" id="KW-0677">Repeat</keyword>
<evidence type="ECO:0000256" key="2">
    <source>
        <dbReference type="ARBA" id="ARBA00001956"/>
    </source>
</evidence>
<dbReference type="InterPro" id="IPR000489">
    <property type="entry name" value="Pterin-binding_dom"/>
</dbReference>
<dbReference type="Pfam" id="PF02965">
    <property type="entry name" value="Met_synt_B12"/>
    <property type="match status" value="1"/>
</dbReference>
<feature type="domain" description="Pterin-binding" evidence="21">
    <location>
        <begin position="369"/>
        <end position="630"/>
    </location>
</feature>
<evidence type="ECO:0000256" key="19">
    <source>
        <dbReference type="PROSITE-ProRule" id="PRU00333"/>
    </source>
</evidence>
<keyword evidence="10 16" id="KW-0949">S-adenosyl-L-methionine</keyword>
<dbReference type="Pfam" id="PF00809">
    <property type="entry name" value="Pterin_bind"/>
    <property type="match status" value="1"/>
</dbReference>
<dbReference type="InterPro" id="IPR033706">
    <property type="entry name" value="Met_synthase_B12-bd"/>
</dbReference>
<dbReference type="PROSITE" id="PS50972">
    <property type="entry name" value="PTERIN_BINDING"/>
    <property type="match status" value="1"/>
</dbReference>
<dbReference type="PANTHER" id="PTHR45833">
    <property type="entry name" value="METHIONINE SYNTHASE"/>
    <property type="match status" value="1"/>
</dbReference>
<gene>
    <name evidence="25" type="ORF">CHC_T00005524001</name>
</gene>
<feature type="binding site" evidence="18">
    <location>
        <position position="978"/>
    </location>
    <ligand>
        <name>S-adenosyl-L-methionine</name>
        <dbReference type="ChEBI" id="CHEBI:59789"/>
    </ligand>
</feature>
<dbReference type="InterPro" id="IPR036594">
    <property type="entry name" value="Meth_synthase_dom"/>
</dbReference>
<dbReference type="Gene3D" id="1.10.1240.10">
    <property type="entry name" value="Methionine synthase domain"/>
    <property type="match status" value="1"/>
</dbReference>
<dbReference type="Pfam" id="PF02310">
    <property type="entry name" value="B12-binding"/>
    <property type="match status" value="1"/>
</dbReference>
<evidence type="ECO:0000256" key="10">
    <source>
        <dbReference type="ARBA" id="ARBA00022691"/>
    </source>
</evidence>
<dbReference type="InterPro" id="IPR036589">
    <property type="entry name" value="HCY_dom_sf"/>
</dbReference>
<dbReference type="KEGG" id="ccp:CHC_T00005524001"/>
<dbReference type="FunFam" id="3.40.50.280:FF:000001">
    <property type="entry name" value="Methionine synthase"/>
    <property type="match status" value="1"/>
</dbReference>
<evidence type="ECO:0000313" key="26">
    <source>
        <dbReference type="Proteomes" id="UP000012073"/>
    </source>
</evidence>
<evidence type="ECO:0000259" key="21">
    <source>
        <dbReference type="PROSITE" id="PS50972"/>
    </source>
</evidence>
<evidence type="ECO:0000259" key="22">
    <source>
        <dbReference type="PROSITE" id="PS50974"/>
    </source>
</evidence>
<feature type="binding site" evidence="17 19">
    <location>
        <position position="258"/>
    </location>
    <ligand>
        <name>Zn(2+)</name>
        <dbReference type="ChEBI" id="CHEBI:29105"/>
    </ligand>
</feature>
<dbReference type="CDD" id="cd00740">
    <property type="entry name" value="MeTr"/>
    <property type="match status" value="1"/>
</dbReference>
<dbReference type="InterPro" id="IPR003759">
    <property type="entry name" value="Cbl-bd_cap"/>
</dbReference>
<dbReference type="Pfam" id="PF02607">
    <property type="entry name" value="B12-binding_2"/>
    <property type="match status" value="1"/>
</dbReference>
<dbReference type="Pfam" id="PF02574">
    <property type="entry name" value="S-methyl_trans"/>
    <property type="match status" value="1"/>
</dbReference>
<evidence type="ECO:0000256" key="13">
    <source>
        <dbReference type="ARBA" id="ARBA00022833"/>
    </source>
</evidence>
<dbReference type="Gene3D" id="3.40.50.280">
    <property type="entry name" value="Cobalamin-binding domain"/>
    <property type="match status" value="1"/>
</dbReference>
<comment type="cofactor">
    <cofactor evidence="2 16 17">
        <name>methylcob(III)alamin</name>
        <dbReference type="ChEBI" id="CHEBI:28115"/>
    </cofactor>
</comment>
<feature type="domain" description="Hcy-binding" evidence="20">
    <location>
        <begin position="12"/>
        <end position="336"/>
    </location>
</feature>
<dbReference type="NCBIfam" id="TIGR02082">
    <property type="entry name" value="metH"/>
    <property type="match status" value="1"/>
</dbReference>
<evidence type="ECO:0000256" key="15">
    <source>
        <dbReference type="ARBA" id="ARBA00023285"/>
    </source>
</evidence>
<dbReference type="InterPro" id="IPR011005">
    <property type="entry name" value="Dihydropteroate_synth-like_sf"/>
</dbReference>
<dbReference type="FunFam" id="3.20.20.20:FF:000002">
    <property type="entry name" value="Methionine synthase"/>
    <property type="match status" value="1"/>
</dbReference>
<dbReference type="GO" id="GO:0005829">
    <property type="term" value="C:cytosol"/>
    <property type="evidence" value="ECO:0007669"/>
    <property type="project" value="TreeGrafter"/>
</dbReference>
<dbReference type="InterPro" id="IPR037010">
    <property type="entry name" value="VitB12-dep_Met_synth_activ_sf"/>
</dbReference>
<evidence type="ECO:0000256" key="17">
    <source>
        <dbReference type="PIRSR" id="PIRSR000381-1"/>
    </source>
</evidence>
<protein>
    <recommendedName>
        <fullName evidence="5 16">Methionine synthase</fullName>
        <ecNumber evidence="5 16">2.1.1.13</ecNumber>
    </recommendedName>
    <alternativeName>
        <fullName evidence="16">5-methyltetrahydrofolate--homocysteine methyltransferase</fullName>
    </alternativeName>
</protein>
<dbReference type="InterPro" id="IPR050554">
    <property type="entry name" value="Met_Synthase/Corrinoid"/>
</dbReference>
<evidence type="ECO:0000259" key="24">
    <source>
        <dbReference type="PROSITE" id="PS51337"/>
    </source>
</evidence>
<comment type="cofactor">
    <cofactor evidence="1 16 19">
        <name>Zn(2+)</name>
        <dbReference type="ChEBI" id="CHEBI:29105"/>
    </cofactor>
</comment>
<feature type="binding site" evidence="18">
    <location>
        <begin position="1234"/>
        <end position="1235"/>
    </location>
    <ligand>
        <name>S-adenosyl-L-methionine</name>
        <dbReference type="ChEBI" id="CHEBI:59789"/>
    </ligand>
</feature>
<feature type="domain" description="B12-binding N-terminal" evidence="24">
    <location>
        <begin position="664"/>
        <end position="758"/>
    </location>
</feature>
<proteinExistence type="inferred from homology"/>
<dbReference type="GO" id="GO:0008270">
    <property type="term" value="F:zinc ion binding"/>
    <property type="evidence" value="ECO:0007669"/>
    <property type="project" value="UniProtKB-UniRule"/>
</dbReference>
<keyword evidence="8 16" id="KW-0846">Cobalamin</keyword>
<feature type="binding site" evidence="18">
    <location>
        <position position="889"/>
    </location>
    <ligand>
        <name>methylcob(III)alamin</name>
        <dbReference type="ChEBI" id="CHEBI:28115"/>
    </ligand>
</feature>
<organism evidence="25 26">
    <name type="scientific">Chondrus crispus</name>
    <name type="common">Carrageen Irish moss</name>
    <name type="synonym">Polymorpha crispa</name>
    <dbReference type="NCBI Taxonomy" id="2769"/>
    <lineage>
        <taxon>Eukaryota</taxon>
        <taxon>Rhodophyta</taxon>
        <taxon>Florideophyceae</taxon>
        <taxon>Rhodymeniophycidae</taxon>
        <taxon>Gigartinales</taxon>
        <taxon>Gigartinaceae</taxon>
        <taxon>Chondrus</taxon>
    </lineage>
</organism>
<evidence type="ECO:0000256" key="1">
    <source>
        <dbReference type="ARBA" id="ARBA00001947"/>
    </source>
</evidence>
<dbReference type="RefSeq" id="XP_005716684.1">
    <property type="nucleotide sequence ID" value="XM_005716627.1"/>
</dbReference>
<dbReference type="FunFam" id="3.20.20.330:FF:000001">
    <property type="entry name" value="Methionine synthase"/>
    <property type="match status" value="1"/>
</dbReference>
<evidence type="ECO:0000259" key="20">
    <source>
        <dbReference type="PROSITE" id="PS50970"/>
    </source>
</evidence>
<evidence type="ECO:0000259" key="23">
    <source>
        <dbReference type="PROSITE" id="PS51332"/>
    </source>
</evidence>
<feature type="binding site" evidence="18">
    <location>
        <position position="837"/>
    </location>
    <ligand>
        <name>methylcob(III)alamin</name>
        <dbReference type="ChEBI" id="CHEBI:28115"/>
    </ligand>
</feature>
<dbReference type="PANTHER" id="PTHR45833:SF1">
    <property type="entry name" value="METHIONINE SYNTHASE"/>
    <property type="match status" value="1"/>
</dbReference>
<keyword evidence="15 16" id="KW-0170">Cobalt</keyword>
<dbReference type="SMART" id="SM01018">
    <property type="entry name" value="B12-binding_2"/>
    <property type="match status" value="1"/>
</dbReference>
<evidence type="ECO:0000256" key="16">
    <source>
        <dbReference type="PIRNR" id="PIRNR000381"/>
    </source>
</evidence>
<dbReference type="InterPro" id="IPR004223">
    <property type="entry name" value="VitB12-dep_Met_synth_activ_dom"/>
</dbReference>
<feature type="binding site" evidence="17 19">
    <location>
        <position position="321"/>
    </location>
    <ligand>
        <name>Zn(2+)</name>
        <dbReference type="ChEBI" id="CHEBI:29105"/>
    </ligand>
</feature>
<dbReference type="PIRSF" id="PIRSF000381">
    <property type="entry name" value="MetH"/>
    <property type="match status" value="1"/>
</dbReference>
<comment type="catalytic activity">
    <reaction evidence="16">
        <text>(6S)-5-methyl-5,6,7,8-tetrahydrofolate + L-homocysteine = (6S)-5,6,7,8-tetrahydrofolate + L-methionine</text>
        <dbReference type="Rhea" id="RHEA:11172"/>
        <dbReference type="ChEBI" id="CHEBI:18608"/>
        <dbReference type="ChEBI" id="CHEBI:57453"/>
        <dbReference type="ChEBI" id="CHEBI:57844"/>
        <dbReference type="ChEBI" id="CHEBI:58199"/>
        <dbReference type="EC" id="2.1.1.13"/>
    </reaction>
</comment>
<dbReference type="UniPathway" id="UPA00051">
    <property type="reaction ID" value="UER00081"/>
</dbReference>
<feature type="binding site" evidence="18">
    <location>
        <position position="708"/>
    </location>
    <ligand>
        <name>methylcob(III)alamin</name>
        <dbReference type="ChEBI" id="CHEBI:28115"/>
    </ligand>
</feature>
<dbReference type="Gene3D" id="1.10.288.10">
    <property type="entry name" value="Cobalamin-dependent Methionine Synthase, domain 2"/>
    <property type="match status" value="1"/>
</dbReference>
<dbReference type="AlphaFoldDB" id="R7QHF9"/>
<comment type="domain">
    <text evidence="16">Modular enzyme with four functionally distinct domains. The isolated Hcy-binding domain catalyzes methyl transfer from free methylcobalamin to homocysteine. The Hcy-binding domain in association with the pterin-binding domain catalyzes the methylation of cob(I)alamin by methyltetrahydrofolate and the methylation of homocysteine. The B12-binding domain binds the cofactor. The AdoMet activation domain binds S-adenosyl-L-methionine. Under aerobic conditions cob(I)alamin can be converted to inactive cob(II)alamin. Reductive methylation by S-adenosyl-L-methionine and flavodoxin regenerates methylcobalamin.</text>
</comment>
<dbReference type="Gramene" id="CDF36865">
    <property type="protein sequence ID" value="CDF36865"/>
    <property type="gene ID" value="CHC_T00005524001"/>
</dbReference>
<dbReference type="GO" id="GO:0046653">
    <property type="term" value="P:tetrahydrofolate metabolic process"/>
    <property type="evidence" value="ECO:0007669"/>
    <property type="project" value="TreeGrafter"/>
</dbReference>
<feature type="domain" description="B12-binding" evidence="23">
    <location>
        <begin position="775"/>
        <end position="910"/>
    </location>
</feature>
<dbReference type="SUPFAM" id="SSF82282">
    <property type="entry name" value="Homocysteine S-methyltransferase"/>
    <property type="match status" value="1"/>
</dbReference>
<dbReference type="FunFam" id="1.10.1240.10:FF:000001">
    <property type="entry name" value="Methionine synthase"/>
    <property type="match status" value="1"/>
</dbReference>
<dbReference type="Gene3D" id="3.20.20.20">
    <property type="entry name" value="Dihydropteroate synthase-like"/>
    <property type="match status" value="1"/>
</dbReference>
<evidence type="ECO:0000256" key="12">
    <source>
        <dbReference type="ARBA" id="ARBA00022737"/>
    </source>
</evidence>
<dbReference type="GO" id="GO:0032259">
    <property type="term" value="P:methylation"/>
    <property type="evidence" value="ECO:0007669"/>
    <property type="project" value="UniProtKB-KW"/>
</dbReference>
<feature type="binding site" evidence="17 19">
    <location>
        <position position="322"/>
    </location>
    <ligand>
        <name>Zn(2+)</name>
        <dbReference type="ChEBI" id="CHEBI:29105"/>
    </ligand>
</feature>
<feature type="binding site" evidence="18">
    <location>
        <position position="833"/>
    </location>
    <ligand>
        <name>methylcob(III)alamin</name>
        <dbReference type="ChEBI" id="CHEBI:28115"/>
    </ligand>
</feature>
<comment type="function">
    <text evidence="16">Catalyzes the transfer of a methyl group from methyl-cobalamin to homocysteine, yielding enzyme-bound cob(I)alamin and methionine. Subsequently, remethylates the cofactor using methyltetrahydrofolate.</text>
</comment>
<dbReference type="GO" id="GO:0008705">
    <property type="term" value="F:methionine synthase activity"/>
    <property type="evidence" value="ECO:0007669"/>
    <property type="project" value="UniProtKB-UniRule"/>
</dbReference>
<feature type="domain" description="AdoMet activation" evidence="22">
    <location>
        <begin position="926"/>
        <end position="1273"/>
    </location>
</feature>
<dbReference type="Proteomes" id="UP000012073">
    <property type="component" value="Unassembled WGS sequence"/>
</dbReference>
<name>R7QHF9_CHOCR</name>
<keyword evidence="9 16" id="KW-0808">Transferase</keyword>
<dbReference type="CDD" id="cd02069">
    <property type="entry name" value="methionine_synthase_B12_BD"/>
    <property type="match status" value="1"/>
</dbReference>
<dbReference type="Gene3D" id="3.10.196.10">
    <property type="entry name" value="Vitamin B12-dependent methionine synthase, activation domain"/>
    <property type="match status" value="1"/>
</dbReference>
<dbReference type="InterPro" id="IPR036724">
    <property type="entry name" value="Cobalamin-bd_sf"/>
</dbReference>
<dbReference type="GO" id="GO:0050667">
    <property type="term" value="P:homocysteine metabolic process"/>
    <property type="evidence" value="ECO:0007669"/>
    <property type="project" value="TreeGrafter"/>
</dbReference>
<comment type="pathway">
    <text evidence="3 16">Amino-acid biosynthesis; L-methionine biosynthesis via de novo pathway; L-methionine from L-homocysteine (MetH route): step 1/1.</text>
</comment>
<evidence type="ECO:0000256" key="14">
    <source>
        <dbReference type="ARBA" id="ARBA00023167"/>
    </source>
</evidence>
<reference evidence="26" key="1">
    <citation type="journal article" date="2013" name="Proc. Natl. Acad. Sci. U.S.A.">
        <title>Genome structure and metabolic features in the red seaweed Chondrus crispus shed light on evolution of the Archaeplastida.</title>
        <authorList>
            <person name="Collen J."/>
            <person name="Porcel B."/>
            <person name="Carre W."/>
            <person name="Ball S.G."/>
            <person name="Chaparro C."/>
            <person name="Tonon T."/>
            <person name="Barbeyron T."/>
            <person name="Michel G."/>
            <person name="Noel B."/>
            <person name="Valentin K."/>
            <person name="Elias M."/>
            <person name="Artiguenave F."/>
            <person name="Arun A."/>
            <person name="Aury J.M."/>
            <person name="Barbosa-Neto J.F."/>
            <person name="Bothwell J.H."/>
            <person name="Bouget F.Y."/>
            <person name="Brillet L."/>
            <person name="Cabello-Hurtado F."/>
            <person name="Capella-Gutierrez S."/>
            <person name="Charrier B."/>
            <person name="Cladiere L."/>
            <person name="Cock J.M."/>
            <person name="Coelho S.M."/>
            <person name="Colleoni C."/>
            <person name="Czjzek M."/>
            <person name="Da Silva C."/>
            <person name="Delage L."/>
            <person name="Denoeud F."/>
            <person name="Deschamps P."/>
            <person name="Dittami S.M."/>
            <person name="Gabaldon T."/>
            <person name="Gachon C.M."/>
            <person name="Groisillier A."/>
            <person name="Herve C."/>
            <person name="Jabbari K."/>
            <person name="Katinka M."/>
            <person name="Kloareg B."/>
            <person name="Kowalczyk N."/>
            <person name="Labadie K."/>
            <person name="Leblanc C."/>
            <person name="Lopez P.J."/>
            <person name="McLachlan D.H."/>
            <person name="Meslet-Cladiere L."/>
            <person name="Moustafa A."/>
            <person name="Nehr Z."/>
            <person name="Nyvall Collen P."/>
            <person name="Panaud O."/>
            <person name="Partensky F."/>
            <person name="Poulain J."/>
            <person name="Rensing S.A."/>
            <person name="Rousvoal S."/>
            <person name="Samson G."/>
            <person name="Symeonidi A."/>
            <person name="Weissenbach J."/>
            <person name="Zambounis A."/>
            <person name="Wincker P."/>
            <person name="Boyen C."/>
        </authorList>
    </citation>
    <scope>NUCLEOTIDE SEQUENCE [LARGE SCALE GENOMIC DNA]</scope>
    <source>
        <strain evidence="26">cv. Stackhouse</strain>
    </source>
</reference>
<keyword evidence="14 16" id="KW-0486">Methionine biosynthesis</keyword>
<dbReference type="PROSITE" id="PS50970">
    <property type="entry name" value="HCY"/>
    <property type="match status" value="1"/>
</dbReference>
<dbReference type="InterPro" id="IPR011822">
    <property type="entry name" value="MetH"/>
</dbReference>
<evidence type="ECO:0000256" key="4">
    <source>
        <dbReference type="ARBA" id="ARBA00010398"/>
    </source>
</evidence>
<dbReference type="PROSITE" id="PS51332">
    <property type="entry name" value="B12_BINDING"/>
    <property type="match status" value="1"/>
</dbReference>
<comment type="similarity">
    <text evidence="4">Belongs to the vitamin-B12 dependent methionine synthase family.</text>
</comment>
<dbReference type="SUPFAM" id="SSF47644">
    <property type="entry name" value="Methionine synthase domain"/>
    <property type="match status" value="1"/>
</dbReference>
<keyword evidence="6 16" id="KW-0489">Methyltransferase</keyword>
<feature type="binding site" evidence="18">
    <location>
        <begin position="785"/>
        <end position="789"/>
    </location>
    <ligand>
        <name>methylcob(III)alamin</name>
        <dbReference type="ChEBI" id="CHEBI:28115"/>
    </ligand>
</feature>
<sequence>MAQPTSFEPQIFAEIRAVLDERVMYIDGAMGTMIQRHRLKEADFRGERYRNHSNDLQGNNDILSITAPHVIQEIHEQYLEAGADFIETNTFSATKIAQADYELHNDPKDVYDINFESARVARAACDTYLEKDGRKRYVCGAIGPTNRTLSISPDVNDPSFRNITFMEVVDAYVDQVLALVEGGVDVLLVETIFDTLNAKAALFAIEQYFNLNPNRDRLPIFISGTIVDMSGRTLSGQTTEAFWTSVEHAKPMAVGLNCALGAKDMRQYIERLGRCSDAYIICYPNAGLPNAMGGYDQTGPEMAQELSSFASNKLCNIVGGCCGSTPAHIASIVDLFSKNKPKPPPKTLPNVMRLSGLEPFELDPSLVRFVNVGERCNVAGSGFFKKQVLAGNYEKMLEIALKQVNNGAQVIDINFDEGLLDSHATMRKFCNLLATEPDVAKVPFMIDSSKFDVVEQGLQCIQGKCIVNSISLKVGEEEFIRHARLVKQYGAAVVVMAFDEEGQAATRDDKVRICERAYRILVDVVNFNPNDIIFDPNILTVATGIEEHNNYAVDFFEATTLIREKLPHCHISGGVSNISFSFRGNNALREAMHSAFLYHGISKGMDMGIVNAGIIPVYSDVPQKLMDLIEDVLLNRSPEGTENLLEFSLTMDKKSSTAGQTDAEKNKWRELPVTERLSHALVKGIDAFVLGDVEEARVEADKPLDVIEGPLMDGMNIVGDLFGAGKMFLPQVIKSARVMKKAVAVLIPYMEAEKELRIAEAEARGEVASADDMYAGTMVIATVKGDVHDIGKNIVAVVLGCNNYRVIDLGVMCPTDKIIDAAREHNADVIGLSGLITPSLDEMVYVAARLEKEQMKIPLLIGGATTSKMHTAVKIDPRYSAPVVHVLDASRAVTVVSSLLDENNNVDFREDIEEEYEELREEHYAGLEERKYISLPEARKRKLVIDFTGSEPPAQAPQQLGVKVLNDFPLEETLKYIDWNPFFQTWQLRGKYPNRGYPKIFNDETVGAEAKKLFDEAQETLLDYVKNKKLTANGVVGFFPANSVNDDDIELYAPEADNDRKEPVAVYRTLRQQAEKEDDEARYLAMADFIAPKESGMKDYIGMFAVGIFGAEELIAQYKKDLDDYNVIMCEALADRLAEAFAEKLHEDVRNKMDFWGYTQGNEKLSPEDLIKIKYTGIRPAPGYPSQPDHTEKETMWQLLDAESNSNLRLTESLAMLPAAAVSGLYFAHEKSQYFAVGKITKDQATDYGEKRKGWSTGITEKWLRPILSYDTDI</sequence>
<dbReference type="GO" id="GO:0031419">
    <property type="term" value="F:cobalamin binding"/>
    <property type="evidence" value="ECO:0007669"/>
    <property type="project" value="UniProtKB-UniRule"/>
</dbReference>
<dbReference type="OrthoDB" id="261426at2759"/>
<evidence type="ECO:0000256" key="11">
    <source>
        <dbReference type="ARBA" id="ARBA00022723"/>
    </source>
</evidence>
<dbReference type="Gene3D" id="3.20.20.330">
    <property type="entry name" value="Homocysteine-binding-like domain"/>
    <property type="match status" value="1"/>
</dbReference>
<dbReference type="EMBL" id="HG001807">
    <property type="protein sequence ID" value="CDF36865.1"/>
    <property type="molecule type" value="Genomic_DNA"/>
</dbReference>
<keyword evidence="13 16" id="KW-0862">Zinc</keyword>
<dbReference type="SUPFAM" id="SSF51717">
    <property type="entry name" value="Dihydropteroate synthetase-like"/>
    <property type="match status" value="1"/>
</dbReference>
<evidence type="ECO:0000256" key="3">
    <source>
        <dbReference type="ARBA" id="ARBA00005178"/>
    </source>
</evidence>
<dbReference type="PROSITE" id="PS50974">
    <property type="entry name" value="ADOMET_ACTIVATION"/>
    <property type="match status" value="1"/>
</dbReference>
<accession>R7QHF9</accession>
<dbReference type="InterPro" id="IPR003726">
    <property type="entry name" value="HCY_dom"/>
</dbReference>
<evidence type="ECO:0000313" key="25">
    <source>
        <dbReference type="EMBL" id="CDF36865.1"/>
    </source>
</evidence>
<keyword evidence="11 16" id="KW-0479">Metal-binding</keyword>
<dbReference type="PROSITE" id="PS51337">
    <property type="entry name" value="B12_BINDING_NTER"/>
    <property type="match status" value="1"/>
</dbReference>
<evidence type="ECO:0000256" key="8">
    <source>
        <dbReference type="ARBA" id="ARBA00022628"/>
    </source>
</evidence>
<feature type="binding site" evidence="18">
    <location>
        <position position="1179"/>
    </location>
    <ligand>
        <name>S-adenosyl-L-methionine</name>
        <dbReference type="ChEBI" id="CHEBI:59789"/>
    </ligand>
</feature>
<dbReference type="GeneID" id="17324395"/>
<dbReference type="OMA" id="ADCIAMS"/>
<evidence type="ECO:0000256" key="9">
    <source>
        <dbReference type="ARBA" id="ARBA00022679"/>
    </source>
</evidence>
<dbReference type="EC" id="2.1.1.13" evidence="5 16"/>